<feature type="transmembrane region" description="Helical" evidence="1">
    <location>
        <begin position="74"/>
        <end position="91"/>
    </location>
</feature>
<keyword evidence="1" id="KW-1133">Transmembrane helix</keyword>
<accession>A0A2A2GAF4</accession>
<evidence type="ECO:0000256" key="1">
    <source>
        <dbReference type="SAM" id="Phobius"/>
    </source>
</evidence>
<keyword evidence="1" id="KW-0812">Transmembrane</keyword>
<dbReference type="Proteomes" id="UP000218831">
    <property type="component" value="Unassembled WGS sequence"/>
</dbReference>
<evidence type="ECO:0000313" key="3">
    <source>
        <dbReference type="Proteomes" id="UP000218831"/>
    </source>
</evidence>
<dbReference type="InterPro" id="IPR021215">
    <property type="entry name" value="DUF2752"/>
</dbReference>
<dbReference type="AlphaFoldDB" id="A0A2A2GAF4"/>
<gene>
    <name evidence="2" type="ORF">CK503_09165</name>
</gene>
<organism evidence="2 3">
    <name type="scientific">Fodinibius salipaludis</name>
    <dbReference type="NCBI Taxonomy" id="2032627"/>
    <lineage>
        <taxon>Bacteria</taxon>
        <taxon>Pseudomonadati</taxon>
        <taxon>Balneolota</taxon>
        <taxon>Balneolia</taxon>
        <taxon>Balneolales</taxon>
        <taxon>Balneolaceae</taxon>
        <taxon>Fodinibius</taxon>
    </lineage>
</organism>
<sequence length="106" mass="12008">MKESIGYVYRNYFEITAFCVGLLLMAFMDPYTTTGPGLCLLENMNFPYCPGDGLGHSISFIFRGDFSNALQANMLGPFALITLLGRIFYLFSQNYLNYNKTGKYYG</sequence>
<reference evidence="2 3" key="1">
    <citation type="submission" date="2017-08" db="EMBL/GenBank/DDBJ databases">
        <title>Aliifodinibius alkalisoli sp. nov., isolated from saline alkaline soil.</title>
        <authorList>
            <person name="Liu D."/>
            <person name="Zhang G."/>
        </authorList>
    </citation>
    <scope>NUCLEOTIDE SEQUENCE [LARGE SCALE GENOMIC DNA]</scope>
    <source>
        <strain evidence="2 3">WN023</strain>
    </source>
</reference>
<keyword evidence="3" id="KW-1185">Reference proteome</keyword>
<dbReference type="EMBL" id="NSKE01000006">
    <property type="protein sequence ID" value="PAU93833.1"/>
    <property type="molecule type" value="Genomic_DNA"/>
</dbReference>
<proteinExistence type="predicted"/>
<protein>
    <recommendedName>
        <fullName evidence="4">DUF2752 domain-containing protein</fullName>
    </recommendedName>
</protein>
<dbReference type="RefSeq" id="WP_095606509.1">
    <property type="nucleotide sequence ID" value="NZ_NSKE01000006.1"/>
</dbReference>
<comment type="caution">
    <text evidence="2">The sequence shown here is derived from an EMBL/GenBank/DDBJ whole genome shotgun (WGS) entry which is preliminary data.</text>
</comment>
<name>A0A2A2GAF4_9BACT</name>
<feature type="transmembrane region" description="Helical" evidence="1">
    <location>
        <begin position="12"/>
        <end position="28"/>
    </location>
</feature>
<evidence type="ECO:0000313" key="2">
    <source>
        <dbReference type="EMBL" id="PAU93833.1"/>
    </source>
</evidence>
<dbReference type="OrthoDB" id="1525013at2"/>
<dbReference type="Pfam" id="PF10825">
    <property type="entry name" value="DUF2752"/>
    <property type="match status" value="1"/>
</dbReference>
<evidence type="ECO:0008006" key="4">
    <source>
        <dbReference type="Google" id="ProtNLM"/>
    </source>
</evidence>
<keyword evidence="1" id="KW-0472">Membrane</keyword>